<dbReference type="PANTHER" id="PTHR20883:SF48">
    <property type="entry name" value="ECTOINE DIOXYGENASE"/>
    <property type="match status" value="1"/>
</dbReference>
<proteinExistence type="inferred from homology"/>
<comment type="similarity">
    <text evidence="2">Belongs to the PhyH family.</text>
</comment>
<dbReference type="AlphaFoldDB" id="N1PN11"/>
<evidence type="ECO:0000313" key="4">
    <source>
        <dbReference type="Proteomes" id="UP000016933"/>
    </source>
</evidence>
<dbReference type="eggNOG" id="ENOG502S41Z">
    <property type="taxonomic scope" value="Eukaryota"/>
</dbReference>
<dbReference type="SUPFAM" id="SSF51197">
    <property type="entry name" value="Clavaminate synthase-like"/>
    <property type="match status" value="1"/>
</dbReference>
<accession>N1PN11</accession>
<dbReference type="PANTHER" id="PTHR20883">
    <property type="entry name" value="PHYTANOYL-COA DIOXYGENASE DOMAIN CONTAINING 1"/>
    <property type="match status" value="1"/>
</dbReference>
<dbReference type="Proteomes" id="UP000016933">
    <property type="component" value="Unassembled WGS sequence"/>
</dbReference>
<dbReference type="OrthoDB" id="548867at2759"/>
<dbReference type="Gene3D" id="2.60.120.620">
    <property type="entry name" value="q2cbj1_9rhob like domain"/>
    <property type="match status" value="1"/>
</dbReference>
<evidence type="ECO:0000313" key="3">
    <source>
        <dbReference type="EMBL" id="EME44303.1"/>
    </source>
</evidence>
<evidence type="ECO:0008006" key="5">
    <source>
        <dbReference type="Google" id="ProtNLM"/>
    </source>
</evidence>
<evidence type="ECO:0000256" key="1">
    <source>
        <dbReference type="ARBA" id="ARBA00001962"/>
    </source>
</evidence>
<dbReference type="HOGENOM" id="CLU_048953_10_0_1"/>
<comment type="cofactor">
    <cofactor evidence="1">
        <name>Fe cation</name>
        <dbReference type="ChEBI" id="CHEBI:24875"/>
    </cofactor>
</comment>
<sequence>MADLILTDEQIANFDTQGYLILRSHEHNLTDSTHLRQWTTEVRNLPREHGKWMPYDELTSSGERQLMRTENFVDYHQGFSSLLHGQGLANILKQATRNDMLLFKDKINYKLPGGNGFAAHLDAPAYDHIGQIEHTTANFAVDAATISNGCVEVVPGSHLMYVQLASGGAIHLEWESSHTWVPVELESGDLLIFGSHLAHRSARNRTSKPRASVYATYHRAVDGEKLREKYYKDRRANFPPDHERVPGKDYGAGVARYAFAAPFTKIEEVKGVAQPV</sequence>
<dbReference type="EMBL" id="KB446539">
    <property type="protein sequence ID" value="EME44303.1"/>
    <property type="molecule type" value="Genomic_DNA"/>
</dbReference>
<evidence type="ECO:0000256" key="2">
    <source>
        <dbReference type="ARBA" id="ARBA00005830"/>
    </source>
</evidence>
<organism evidence="3 4">
    <name type="scientific">Dothistroma septosporum (strain NZE10 / CBS 128990)</name>
    <name type="common">Red band needle blight fungus</name>
    <name type="synonym">Mycosphaerella pini</name>
    <dbReference type="NCBI Taxonomy" id="675120"/>
    <lineage>
        <taxon>Eukaryota</taxon>
        <taxon>Fungi</taxon>
        <taxon>Dikarya</taxon>
        <taxon>Ascomycota</taxon>
        <taxon>Pezizomycotina</taxon>
        <taxon>Dothideomycetes</taxon>
        <taxon>Dothideomycetidae</taxon>
        <taxon>Mycosphaerellales</taxon>
        <taxon>Mycosphaerellaceae</taxon>
        <taxon>Dothistroma</taxon>
    </lineage>
</organism>
<reference evidence="3 4" key="2">
    <citation type="journal article" date="2012" name="PLoS Pathog.">
        <title>Diverse lifestyles and strategies of plant pathogenesis encoded in the genomes of eighteen Dothideomycetes fungi.</title>
        <authorList>
            <person name="Ohm R.A."/>
            <person name="Feau N."/>
            <person name="Henrissat B."/>
            <person name="Schoch C.L."/>
            <person name="Horwitz B.A."/>
            <person name="Barry K.W."/>
            <person name="Condon B.J."/>
            <person name="Copeland A.C."/>
            <person name="Dhillon B."/>
            <person name="Glaser F."/>
            <person name="Hesse C.N."/>
            <person name="Kosti I."/>
            <person name="LaButti K."/>
            <person name="Lindquist E.A."/>
            <person name="Lucas S."/>
            <person name="Salamov A.A."/>
            <person name="Bradshaw R.E."/>
            <person name="Ciuffetti L."/>
            <person name="Hamelin R.C."/>
            <person name="Kema G.H.J."/>
            <person name="Lawrence C."/>
            <person name="Scott J.A."/>
            <person name="Spatafora J.W."/>
            <person name="Turgeon B.G."/>
            <person name="de Wit P.J.G.M."/>
            <person name="Zhong S."/>
            <person name="Goodwin S.B."/>
            <person name="Grigoriev I.V."/>
        </authorList>
    </citation>
    <scope>NUCLEOTIDE SEQUENCE [LARGE SCALE GENOMIC DNA]</scope>
    <source>
        <strain evidence="4">NZE10 / CBS 128990</strain>
    </source>
</reference>
<gene>
    <name evidence="3" type="ORF">DOTSEDRAFT_130771</name>
</gene>
<dbReference type="InterPro" id="IPR008775">
    <property type="entry name" value="Phytyl_CoA_dOase-like"/>
</dbReference>
<protein>
    <recommendedName>
        <fullName evidence="5">Fe2OG dioxygenase domain-containing protein</fullName>
    </recommendedName>
</protein>
<dbReference type="STRING" id="675120.N1PN11"/>
<dbReference type="GO" id="GO:0046872">
    <property type="term" value="F:metal ion binding"/>
    <property type="evidence" value="ECO:0007669"/>
    <property type="project" value="UniProtKB-ARBA"/>
</dbReference>
<dbReference type="GO" id="GO:0016491">
    <property type="term" value="F:oxidoreductase activity"/>
    <property type="evidence" value="ECO:0007669"/>
    <property type="project" value="UniProtKB-ARBA"/>
</dbReference>
<dbReference type="Pfam" id="PF05721">
    <property type="entry name" value="PhyH"/>
    <property type="match status" value="1"/>
</dbReference>
<dbReference type="OMA" id="HIGRIEH"/>
<keyword evidence="4" id="KW-1185">Reference proteome</keyword>
<name>N1PN11_DOTSN</name>
<reference evidence="4" key="1">
    <citation type="journal article" date="2012" name="PLoS Genet.">
        <title>The genomes of the fungal plant pathogens Cladosporium fulvum and Dothistroma septosporum reveal adaptation to different hosts and lifestyles but also signatures of common ancestry.</title>
        <authorList>
            <person name="de Wit P.J.G.M."/>
            <person name="van der Burgt A."/>
            <person name="Oekmen B."/>
            <person name="Stergiopoulos I."/>
            <person name="Abd-Elsalam K.A."/>
            <person name="Aerts A.L."/>
            <person name="Bahkali A.H."/>
            <person name="Beenen H.G."/>
            <person name="Chettri P."/>
            <person name="Cox M.P."/>
            <person name="Datema E."/>
            <person name="de Vries R.P."/>
            <person name="Dhillon B."/>
            <person name="Ganley A.R."/>
            <person name="Griffiths S.A."/>
            <person name="Guo Y."/>
            <person name="Hamelin R.C."/>
            <person name="Henrissat B."/>
            <person name="Kabir M.S."/>
            <person name="Jashni M.K."/>
            <person name="Kema G."/>
            <person name="Klaubauf S."/>
            <person name="Lapidus A."/>
            <person name="Levasseur A."/>
            <person name="Lindquist E."/>
            <person name="Mehrabi R."/>
            <person name="Ohm R.A."/>
            <person name="Owen T.J."/>
            <person name="Salamov A."/>
            <person name="Schwelm A."/>
            <person name="Schijlen E."/>
            <person name="Sun H."/>
            <person name="van den Burg H.A."/>
            <person name="van Ham R.C.H.J."/>
            <person name="Zhang S."/>
            <person name="Goodwin S.B."/>
            <person name="Grigoriev I.V."/>
            <person name="Collemare J."/>
            <person name="Bradshaw R.E."/>
        </authorList>
    </citation>
    <scope>NUCLEOTIDE SEQUENCE [LARGE SCALE GENOMIC DNA]</scope>
    <source>
        <strain evidence="4">NZE10 / CBS 128990</strain>
    </source>
</reference>